<dbReference type="OrthoDB" id="4875150at2"/>
<dbReference type="EMBL" id="FOHB01000008">
    <property type="protein sequence ID" value="SES45870.1"/>
    <property type="molecule type" value="Genomic_DNA"/>
</dbReference>
<accession>A0A1H9XI62</accession>
<evidence type="ECO:0000313" key="3">
    <source>
        <dbReference type="Proteomes" id="UP000199019"/>
    </source>
</evidence>
<sequence>MTTQHTRAVHPAGTERHHDLGELGVRELITELSRIEDDLRGVPFMVRRHGMMVVNPEVAPLLARQRAVSAQLRQRRVSWNAHPAGRRGPSASWPAPPWS</sequence>
<evidence type="ECO:0000256" key="1">
    <source>
        <dbReference type="SAM" id="MobiDB-lite"/>
    </source>
</evidence>
<name>A0A1H9XI62_9MICO</name>
<proteinExistence type="predicted"/>
<feature type="region of interest" description="Disordered" evidence="1">
    <location>
        <begin position="79"/>
        <end position="99"/>
    </location>
</feature>
<evidence type="ECO:0000313" key="2">
    <source>
        <dbReference type="EMBL" id="SES45870.1"/>
    </source>
</evidence>
<gene>
    <name evidence="2" type="ORF">SAMN05216199_3858</name>
</gene>
<protein>
    <submittedName>
        <fullName evidence="2">Uncharacterized protein</fullName>
    </submittedName>
</protein>
<keyword evidence="3" id="KW-1185">Reference proteome</keyword>
<reference evidence="3" key="1">
    <citation type="submission" date="2016-10" db="EMBL/GenBank/DDBJ databases">
        <authorList>
            <person name="Varghese N."/>
            <person name="Submissions S."/>
        </authorList>
    </citation>
    <scope>NUCLEOTIDE SEQUENCE [LARGE SCALE GENOMIC DNA]</scope>
    <source>
        <strain evidence="3">CGMCC 1.6963</strain>
    </source>
</reference>
<dbReference type="Proteomes" id="UP000199019">
    <property type="component" value="Unassembled WGS sequence"/>
</dbReference>
<organism evidence="2 3">
    <name type="scientific">Pedococcus cremeus</name>
    <dbReference type="NCBI Taxonomy" id="587636"/>
    <lineage>
        <taxon>Bacteria</taxon>
        <taxon>Bacillati</taxon>
        <taxon>Actinomycetota</taxon>
        <taxon>Actinomycetes</taxon>
        <taxon>Micrococcales</taxon>
        <taxon>Intrasporangiaceae</taxon>
        <taxon>Pedococcus</taxon>
    </lineage>
</organism>
<dbReference type="RefSeq" id="WP_091761770.1">
    <property type="nucleotide sequence ID" value="NZ_FOHB01000008.1"/>
</dbReference>
<dbReference type="AlphaFoldDB" id="A0A1H9XI62"/>